<evidence type="ECO:0000313" key="2">
    <source>
        <dbReference type="Proteomes" id="UP000789405"/>
    </source>
</evidence>
<accession>A0A9N9NX16</accession>
<organism evidence="1 2">
    <name type="scientific">Dentiscutata erythropus</name>
    <dbReference type="NCBI Taxonomy" id="1348616"/>
    <lineage>
        <taxon>Eukaryota</taxon>
        <taxon>Fungi</taxon>
        <taxon>Fungi incertae sedis</taxon>
        <taxon>Mucoromycota</taxon>
        <taxon>Glomeromycotina</taxon>
        <taxon>Glomeromycetes</taxon>
        <taxon>Diversisporales</taxon>
        <taxon>Gigasporaceae</taxon>
        <taxon>Dentiscutata</taxon>
    </lineage>
</organism>
<gene>
    <name evidence="1" type="ORF">DERYTH_LOCUS19625</name>
</gene>
<protein>
    <submittedName>
        <fullName evidence="1">22680_t:CDS:1</fullName>
    </submittedName>
</protein>
<reference evidence="1" key="1">
    <citation type="submission" date="2021-06" db="EMBL/GenBank/DDBJ databases">
        <authorList>
            <person name="Kallberg Y."/>
            <person name="Tangrot J."/>
            <person name="Rosling A."/>
        </authorList>
    </citation>
    <scope>NUCLEOTIDE SEQUENCE</scope>
    <source>
        <strain evidence="1">MA453B</strain>
    </source>
</reference>
<dbReference type="EMBL" id="CAJVPY010021796">
    <property type="protein sequence ID" value="CAG8780803.1"/>
    <property type="molecule type" value="Genomic_DNA"/>
</dbReference>
<evidence type="ECO:0000313" key="1">
    <source>
        <dbReference type="EMBL" id="CAG8780803.1"/>
    </source>
</evidence>
<name>A0A9N9NX16_9GLOM</name>
<sequence>MEIENIKNLYAKSQEEIDQRTIELYKWIQQKNTCQEPLTYEEQLLIEEKTEDLEFSSMKIDTKEE</sequence>
<keyword evidence="2" id="KW-1185">Reference proteome</keyword>
<dbReference type="Proteomes" id="UP000789405">
    <property type="component" value="Unassembled WGS sequence"/>
</dbReference>
<comment type="caution">
    <text evidence="1">The sequence shown here is derived from an EMBL/GenBank/DDBJ whole genome shotgun (WGS) entry which is preliminary data.</text>
</comment>
<dbReference type="AlphaFoldDB" id="A0A9N9NX16"/>
<proteinExistence type="predicted"/>
<feature type="non-terminal residue" evidence="1">
    <location>
        <position position="1"/>
    </location>
</feature>